<keyword evidence="1" id="KW-0812">Transmembrane</keyword>
<accession>A0A4Y5Z3G6</accession>
<dbReference type="KEGG" id="lpy:FIV34_12160"/>
<protein>
    <submittedName>
        <fullName evidence="2">Uncharacterized protein</fullName>
    </submittedName>
</protein>
<proteinExistence type="predicted"/>
<feature type="transmembrane region" description="Helical" evidence="1">
    <location>
        <begin position="35"/>
        <end position="52"/>
    </location>
</feature>
<keyword evidence="3" id="KW-1185">Reference proteome</keyword>
<dbReference type="Proteomes" id="UP000316093">
    <property type="component" value="Chromosome"/>
</dbReference>
<dbReference type="RefSeq" id="WP_139983109.1">
    <property type="nucleotide sequence ID" value="NZ_CP041046.1"/>
</dbReference>
<evidence type="ECO:0000313" key="3">
    <source>
        <dbReference type="Proteomes" id="UP000316093"/>
    </source>
</evidence>
<sequence>MGLAETMGVWFLATGGTALLLWLIGHLTSAWGKPLALLVTLLGALALVWLVAYAGPKNAHDFADVADNGSLFVIKVLSSLAVAAAVFAVWLVPPRQ</sequence>
<feature type="transmembrane region" description="Helical" evidence="1">
    <location>
        <begin position="72"/>
        <end position="92"/>
    </location>
</feature>
<evidence type="ECO:0000256" key="1">
    <source>
        <dbReference type="SAM" id="Phobius"/>
    </source>
</evidence>
<dbReference type="AlphaFoldDB" id="A0A4Y5Z3G6"/>
<dbReference type="EMBL" id="CP041046">
    <property type="protein sequence ID" value="QDE39912.1"/>
    <property type="molecule type" value="Genomic_DNA"/>
</dbReference>
<name>A0A4Y5Z3G6_9GAMM</name>
<evidence type="ECO:0000313" key="2">
    <source>
        <dbReference type="EMBL" id="QDE39912.1"/>
    </source>
</evidence>
<feature type="transmembrane region" description="Helical" evidence="1">
    <location>
        <begin position="6"/>
        <end position="23"/>
    </location>
</feature>
<keyword evidence="1" id="KW-1133">Transmembrane helix</keyword>
<reference evidence="2 3" key="1">
    <citation type="submission" date="2019-06" db="EMBL/GenBank/DDBJ databases">
        <title>A complete genome sequence for Luteibacter pinisoli MAH-14.</title>
        <authorList>
            <person name="Baltrus D.A."/>
        </authorList>
    </citation>
    <scope>NUCLEOTIDE SEQUENCE [LARGE SCALE GENOMIC DNA]</scope>
    <source>
        <strain evidence="2 3">MAH-14</strain>
    </source>
</reference>
<keyword evidence="1" id="KW-0472">Membrane</keyword>
<gene>
    <name evidence="2" type="ORF">FIV34_12160</name>
</gene>
<organism evidence="2 3">
    <name type="scientific">Luteibacter pinisoli</name>
    <dbReference type="NCBI Taxonomy" id="2589080"/>
    <lineage>
        <taxon>Bacteria</taxon>
        <taxon>Pseudomonadati</taxon>
        <taxon>Pseudomonadota</taxon>
        <taxon>Gammaproteobacteria</taxon>
        <taxon>Lysobacterales</taxon>
        <taxon>Rhodanobacteraceae</taxon>
        <taxon>Luteibacter</taxon>
    </lineage>
</organism>